<dbReference type="Proteomes" id="UP000233553">
    <property type="component" value="Unassembled WGS sequence"/>
</dbReference>
<organism evidence="1 2">
    <name type="scientific">Acinetobacter proteolyticus</name>
    <dbReference type="NCBI Taxonomy" id="1776741"/>
    <lineage>
        <taxon>Bacteria</taxon>
        <taxon>Pseudomonadati</taxon>
        <taxon>Pseudomonadota</taxon>
        <taxon>Gammaproteobacteria</taxon>
        <taxon>Moraxellales</taxon>
        <taxon>Moraxellaceae</taxon>
        <taxon>Acinetobacter</taxon>
    </lineage>
</organism>
<proteinExistence type="predicted"/>
<protein>
    <submittedName>
        <fullName evidence="1">Uncharacterized protein</fullName>
    </submittedName>
</protein>
<comment type="caution">
    <text evidence="1">The sequence shown here is derived from an EMBL/GenBank/DDBJ whole genome shotgun (WGS) entry which is preliminary data.</text>
</comment>
<gene>
    <name evidence="1" type="ORF">CW311_01495</name>
</gene>
<evidence type="ECO:0000313" key="2">
    <source>
        <dbReference type="Proteomes" id="UP000233553"/>
    </source>
</evidence>
<evidence type="ECO:0000313" key="1">
    <source>
        <dbReference type="EMBL" id="PKF36792.1"/>
    </source>
</evidence>
<dbReference type="EMBL" id="PISJ01000002">
    <property type="protein sequence ID" value="PKF36792.1"/>
    <property type="molecule type" value="Genomic_DNA"/>
</dbReference>
<dbReference type="AlphaFoldDB" id="A0A2N0WK19"/>
<dbReference type="RefSeq" id="WP_101235420.1">
    <property type="nucleotide sequence ID" value="NZ_PISJ01000002.1"/>
</dbReference>
<accession>A0A2N0WK19</accession>
<sequence length="536" mass="61747">MLSTKILKLRLSRIQKGKEHLSSQDKLMLVTMQSPDLSAHFLLRLFKVTLPKQWQFRHENDEDIVYASQLIQLIEDELLSAYETHARKYAWYEQCLVYRLKFIVKQPNQQHINGYLRQLDRCLDQQPKIDLLHYFQQHYPSAQHAIALAKAYAGAAQYSQAIEYYEWAAQQSQQRNETAFYAYIDCLLSRNHPEYQPRLSDVEYALYLLLHHLKPIDQKNQSQRLQRAVSLLLPESILRTRAANTNLLADMGRGLNSLGKSLNGIFGAKPSHIPFSQDVIATAPQLLTAQRVLTSLDQQNTMQAAWQHLLEQGSTRTARADPPLTCLWQAIQQNAEILGLLQQPVQYEVLFDQLTAVELKPNYDFDLGHIQIILQQGLMVYLGALRLNKQHPERNALYIQRDVVVQDMIAFAVWFNQEVLTVYLQQQSQQFEQVRNGLRLLDASALSSGLFALQFEMQKRVQDLADWMTLKLVKGNEFEQMQAAWVALRELSNFGIGQEKVQQLELALAKYKALRLSQMQTLSVEDGQAPIQADES</sequence>
<reference evidence="1 2" key="1">
    <citation type="submission" date="2017-12" db="EMBL/GenBank/DDBJ databases">
        <title>Draft Genome sequences of multiple microbial strains isolated from spacecraft associated surfaces.</title>
        <authorList>
            <person name="Seuylemezian A."/>
            <person name="Vaishampayan P."/>
            <person name="Venkateswaran K."/>
        </authorList>
    </citation>
    <scope>NUCLEOTIDE SEQUENCE [LARGE SCALE GENOMIC DNA]</scope>
    <source>
        <strain evidence="1 2">2P01AA</strain>
    </source>
</reference>
<name>A0A2N0WK19_9GAMM</name>